<feature type="non-terminal residue" evidence="2">
    <location>
        <position position="208"/>
    </location>
</feature>
<proteinExistence type="predicted"/>
<dbReference type="OrthoDB" id="2280553at2759"/>
<feature type="compositionally biased region" description="Basic and acidic residues" evidence="1">
    <location>
        <begin position="41"/>
        <end position="53"/>
    </location>
</feature>
<evidence type="ECO:0000313" key="3">
    <source>
        <dbReference type="Proteomes" id="UP000078561"/>
    </source>
</evidence>
<dbReference type="Proteomes" id="UP000078561">
    <property type="component" value="Unassembled WGS sequence"/>
</dbReference>
<accession>A0A168L461</accession>
<protein>
    <submittedName>
        <fullName evidence="2">Uncharacterized protein</fullName>
    </submittedName>
</protein>
<dbReference type="AlphaFoldDB" id="A0A168L461"/>
<sequence length="208" mass="24606">MQLSNSAVRYDLEFDVMEERLHTPGPVQDDDFTFLDEEKEESPAKEESEKESTTENVLKIYQDRYDALMEELYRHESEKGSPHPFASAKHFLRHFEMVLSSANVPVDKHWEQWLECAIELEQLPWFKQPLAKKNLTWKEAQHRITMAYDQMEPNLFTGLGLLKLRMNHNETVQDFRLRFQKSLNDAGWTDNYQTAQVCINALPQRLKE</sequence>
<evidence type="ECO:0000256" key="1">
    <source>
        <dbReference type="SAM" id="MobiDB-lite"/>
    </source>
</evidence>
<organism evidence="2">
    <name type="scientific">Absidia glauca</name>
    <name type="common">Pin mould</name>
    <dbReference type="NCBI Taxonomy" id="4829"/>
    <lineage>
        <taxon>Eukaryota</taxon>
        <taxon>Fungi</taxon>
        <taxon>Fungi incertae sedis</taxon>
        <taxon>Mucoromycota</taxon>
        <taxon>Mucoromycotina</taxon>
        <taxon>Mucoromycetes</taxon>
        <taxon>Mucorales</taxon>
        <taxon>Cunninghamellaceae</taxon>
        <taxon>Absidia</taxon>
    </lineage>
</organism>
<feature type="region of interest" description="Disordered" evidence="1">
    <location>
        <begin position="21"/>
        <end position="54"/>
    </location>
</feature>
<name>A0A168L461_ABSGL</name>
<reference evidence="2" key="1">
    <citation type="submission" date="2016-04" db="EMBL/GenBank/DDBJ databases">
        <authorList>
            <person name="Evans L.H."/>
            <person name="Alamgir A."/>
            <person name="Owens N."/>
            <person name="Weber N.D."/>
            <person name="Virtaneva K."/>
            <person name="Barbian K."/>
            <person name="Babar A."/>
            <person name="Rosenke K."/>
        </authorList>
    </citation>
    <scope>NUCLEOTIDE SEQUENCE [LARGE SCALE GENOMIC DNA]</scope>
    <source>
        <strain evidence="2">CBS 101.48</strain>
    </source>
</reference>
<keyword evidence="3" id="KW-1185">Reference proteome</keyword>
<feature type="compositionally biased region" description="Acidic residues" evidence="1">
    <location>
        <begin position="28"/>
        <end position="40"/>
    </location>
</feature>
<evidence type="ECO:0000313" key="2">
    <source>
        <dbReference type="EMBL" id="SAL96030.1"/>
    </source>
</evidence>
<dbReference type="EMBL" id="LT550554">
    <property type="protein sequence ID" value="SAL96030.1"/>
    <property type="molecule type" value="Genomic_DNA"/>
</dbReference>
<gene>
    <name evidence="2" type="primary">ABSGL_01382.1 scaffold 1395</name>
</gene>
<dbReference type="InParanoid" id="A0A168L461"/>